<sequence>MGACGSAVSYLRQALAATEGLSDADEEAKVRHRLGFALWASGELEEAREQLAAALAGLEAGSRHRDRTTAPLYTSTHHALQRVLVELGRHPEALVVAERGRCRSLDVLAEKQPGTLNQANLELHTAQRNMPEEANKERPELWSPSNVEQILEVVNKQKAPVLYYSLAAGKLYAWLLQPHKGILRFHQVSLLDQNEDSDNSLPDISPDDLQPSAGSLGKLERYISEWSAWLKTAERRNEEDQWEPDERPNAGLARMVSRNHLLNSSNYSLSSLFSVGSVGGSVAGSVASLQGSTRSSAHGPRKKQAAWQGPPCLNMLYQMLIAPFEDLLPASCNNNHAMHGRRGCGGRRELVVGVEGVLYACPWGALRPAGDAEPLCERYALLAAPALRPLRQPRHARARLEREHGASSGNNAETGMRCLVVGGARVCGSRWPAAHAQLKEAELVADMLRVTPLTDYQASKEAVLAQLSQAECVHFATHVCWKTPAIILSPGEVVDSQAKRLLNTSVGSGAADTSTENEEENTELPPSNEELPPASEFMLTASEIMNMKITARLVSNQSKRNITNPTRLLVMYTKTRILYVSQIFLALLIFHSPAYTQRASMFEPAANGIPSSVFFPQSDPEERLTQCSASLQALLGLTPTTLQALSKLISNGDVADEIIGVIRSVISQFSVKNSEGDTIEVAVNVRLWRVNGCHELLASLGFDLAEVGQDEVTLRTGKTANRRHIQFVLQALLALFDTQEAPRSLSLESSSSVESLASIDDGDLEPHSDGEPPPRQHRRKLLS</sequence>
<dbReference type="InterPro" id="IPR024983">
    <property type="entry name" value="CHAT_dom"/>
</dbReference>
<organism evidence="4 5">
    <name type="scientific">Papilio machaon</name>
    <name type="common">Old World swallowtail butterfly</name>
    <dbReference type="NCBI Taxonomy" id="76193"/>
    <lineage>
        <taxon>Eukaryota</taxon>
        <taxon>Metazoa</taxon>
        <taxon>Ecdysozoa</taxon>
        <taxon>Arthropoda</taxon>
        <taxon>Hexapoda</taxon>
        <taxon>Insecta</taxon>
        <taxon>Pterygota</taxon>
        <taxon>Neoptera</taxon>
        <taxon>Endopterygota</taxon>
        <taxon>Lepidoptera</taxon>
        <taxon>Glossata</taxon>
        <taxon>Ditrysia</taxon>
        <taxon>Papilionoidea</taxon>
        <taxon>Papilionidae</taxon>
        <taxon>Papilioninae</taxon>
        <taxon>Papilio</taxon>
    </lineage>
</organism>
<evidence type="ECO:0000256" key="1">
    <source>
        <dbReference type="SAM" id="MobiDB-lite"/>
    </source>
</evidence>
<protein>
    <submittedName>
        <fullName evidence="4">Tetratricopeptide repeat protein 28</fullName>
    </submittedName>
</protein>
<dbReference type="Pfam" id="PF26117">
    <property type="entry name" value="TTC28_C"/>
    <property type="match status" value="1"/>
</dbReference>
<evidence type="ECO:0000259" key="2">
    <source>
        <dbReference type="Pfam" id="PF12770"/>
    </source>
</evidence>
<dbReference type="Gene3D" id="1.25.40.10">
    <property type="entry name" value="Tetratricopeptide repeat domain"/>
    <property type="match status" value="1"/>
</dbReference>
<feature type="region of interest" description="Disordered" evidence="1">
    <location>
        <begin position="745"/>
        <end position="783"/>
    </location>
</feature>
<dbReference type="Proteomes" id="UP000053240">
    <property type="component" value="Unassembled WGS sequence"/>
</dbReference>
<dbReference type="SUPFAM" id="SSF48452">
    <property type="entry name" value="TPR-like"/>
    <property type="match status" value="1"/>
</dbReference>
<feature type="compositionally biased region" description="Low complexity" evidence="1">
    <location>
        <begin position="523"/>
        <end position="533"/>
    </location>
</feature>
<gene>
    <name evidence="4" type="ORF">RR48_00805</name>
</gene>
<dbReference type="EMBL" id="LADJ01066191">
    <property type="protein sequence ID" value="KPJ21684.1"/>
    <property type="molecule type" value="Genomic_DNA"/>
</dbReference>
<feature type="domain" description="CHAT" evidence="2">
    <location>
        <begin position="312"/>
        <end position="554"/>
    </location>
</feature>
<dbReference type="InterPro" id="IPR011990">
    <property type="entry name" value="TPR-like_helical_dom_sf"/>
</dbReference>
<feature type="region of interest" description="Disordered" evidence="1">
    <location>
        <begin position="506"/>
        <end position="533"/>
    </location>
</feature>
<proteinExistence type="predicted"/>
<evidence type="ECO:0000313" key="5">
    <source>
        <dbReference type="Proteomes" id="UP000053240"/>
    </source>
</evidence>
<feature type="compositionally biased region" description="Low complexity" evidence="1">
    <location>
        <begin position="745"/>
        <end position="758"/>
    </location>
</feature>
<dbReference type="Pfam" id="PF12770">
    <property type="entry name" value="CHAT"/>
    <property type="match status" value="1"/>
</dbReference>
<feature type="compositionally biased region" description="Basic and acidic residues" evidence="1">
    <location>
        <begin position="764"/>
        <end position="774"/>
    </location>
</feature>
<keyword evidence="5" id="KW-1185">Reference proteome</keyword>
<accession>A0A0N0PFV4</accession>
<comment type="caution">
    <text evidence="4">The sequence shown here is derived from an EMBL/GenBank/DDBJ whole genome shotgun (WGS) entry which is preliminary data.</text>
</comment>
<name>A0A0N0PFV4_PAPMA</name>
<reference evidence="4 5" key="1">
    <citation type="journal article" date="2015" name="Nat. Commun.">
        <title>Outbred genome sequencing and CRISPR/Cas9 gene editing in butterflies.</title>
        <authorList>
            <person name="Li X."/>
            <person name="Fan D."/>
            <person name="Zhang W."/>
            <person name="Liu G."/>
            <person name="Zhang L."/>
            <person name="Zhao L."/>
            <person name="Fang X."/>
            <person name="Chen L."/>
            <person name="Dong Y."/>
            <person name="Chen Y."/>
            <person name="Ding Y."/>
            <person name="Zhao R."/>
            <person name="Feng M."/>
            <person name="Zhu Y."/>
            <person name="Feng Y."/>
            <person name="Jiang X."/>
            <person name="Zhu D."/>
            <person name="Xiang H."/>
            <person name="Feng X."/>
            <person name="Li S."/>
            <person name="Wang J."/>
            <person name="Zhang G."/>
            <person name="Kronforst M.R."/>
            <person name="Wang W."/>
        </authorList>
    </citation>
    <scope>NUCLEOTIDE SEQUENCE [LARGE SCALE GENOMIC DNA]</scope>
    <source>
        <strain evidence="4">Ya'a_city_454_Pm</strain>
        <tissue evidence="4">Whole body</tissue>
    </source>
</reference>
<dbReference type="STRING" id="76193.A0A0N0PFV4"/>
<dbReference type="InterPro" id="IPR058900">
    <property type="entry name" value="TTC28_C"/>
</dbReference>
<evidence type="ECO:0000313" key="4">
    <source>
        <dbReference type="EMBL" id="KPJ21684.1"/>
    </source>
</evidence>
<dbReference type="PANTHER" id="PTHR10098">
    <property type="entry name" value="RAPSYN-RELATED"/>
    <property type="match status" value="1"/>
</dbReference>
<feature type="domain" description="TTC28 C-terminal" evidence="3">
    <location>
        <begin position="637"/>
        <end position="741"/>
    </location>
</feature>
<dbReference type="InParanoid" id="A0A0N0PFV4"/>
<dbReference type="PANTHER" id="PTHR10098:SF108">
    <property type="entry name" value="TETRATRICOPEPTIDE REPEAT PROTEIN 28"/>
    <property type="match status" value="1"/>
</dbReference>
<evidence type="ECO:0000259" key="3">
    <source>
        <dbReference type="Pfam" id="PF26117"/>
    </source>
</evidence>
<dbReference type="AlphaFoldDB" id="A0A0N0PFV4"/>